<evidence type="ECO:0000313" key="3">
    <source>
        <dbReference type="Proteomes" id="UP000554482"/>
    </source>
</evidence>
<feature type="region of interest" description="Disordered" evidence="1">
    <location>
        <begin position="61"/>
        <end position="96"/>
    </location>
</feature>
<accession>A0A7J6XBU0</accession>
<reference evidence="2 3" key="1">
    <citation type="submission" date="2020-06" db="EMBL/GenBank/DDBJ databases">
        <title>Transcriptomic and genomic resources for Thalictrum thalictroides and T. hernandezii: Facilitating candidate gene discovery in an emerging model plant lineage.</title>
        <authorList>
            <person name="Arias T."/>
            <person name="Riano-Pachon D.M."/>
            <person name="Di Stilio V.S."/>
        </authorList>
    </citation>
    <scope>NUCLEOTIDE SEQUENCE [LARGE SCALE GENOMIC DNA]</scope>
    <source>
        <strain evidence="3">cv. WT478/WT964</strain>
        <tissue evidence="2">Leaves</tissue>
    </source>
</reference>
<dbReference type="Proteomes" id="UP000554482">
    <property type="component" value="Unassembled WGS sequence"/>
</dbReference>
<dbReference type="OrthoDB" id="10487114at2759"/>
<organism evidence="2 3">
    <name type="scientific">Thalictrum thalictroides</name>
    <name type="common">Rue-anemone</name>
    <name type="synonym">Anemone thalictroides</name>
    <dbReference type="NCBI Taxonomy" id="46969"/>
    <lineage>
        <taxon>Eukaryota</taxon>
        <taxon>Viridiplantae</taxon>
        <taxon>Streptophyta</taxon>
        <taxon>Embryophyta</taxon>
        <taxon>Tracheophyta</taxon>
        <taxon>Spermatophyta</taxon>
        <taxon>Magnoliopsida</taxon>
        <taxon>Ranunculales</taxon>
        <taxon>Ranunculaceae</taxon>
        <taxon>Thalictroideae</taxon>
        <taxon>Thalictrum</taxon>
    </lineage>
</organism>
<feature type="region of interest" description="Disordered" evidence="1">
    <location>
        <begin position="1"/>
        <end position="41"/>
    </location>
</feature>
<feature type="compositionally biased region" description="Polar residues" evidence="1">
    <location>
        <begin position="28"/>
        <end position="41"/>
    </location>
</feature>
<proteinExistence type="predicted"/>
<name>A0A7J6XBU0_THATH</name>
<feature type="compositionally biased region" description="Acidic residues" evidence="1">
    <location>
        <begin position="132"/>
        <end position="144"/>
    </location>
</feature>
<feature type="compositionally biased region" description="Basic and acidic residues" evidence="1">
    <location>
        <begin position="7"/>
        <end position="27"/>
    </location>
</feature>
<dbReference type="EMBL" id="JABWDY010002820">
    <property type="protein sequence ID" value="KAF5206378.1"/>
    <property type="molecule type" value="Genomic_DNA"/>
</dbReference>
<keyword evidence="3" id="KW-1185">Reference proteome</keyword>
<gene>
    <name evidence="2" type="ORF">FRX31_004035</name>
</gene>
<protein>
    <submittedName>
        <fullName evidence="2">Uncharacterized protein</fullName>
    </submittedName>
</protein>
<feature type="compositionally biased region" description="Polar residues" evidence="1">
    <location>
        <begin position="65"/>
        <end position="96"/>
    </location>
</feature>
<evidence type="ECO:0000313" key="2">
    <source>
        <dbReference type="EMBL" id="KAF5206378.1"/>
    </source>
</evidence>
<sequence>PWRVKRSKNEESREEGIANARTQEKNFEQTNIGEVSSSGLKETTISQQVVVRETTTSTIEIQQEGSEQVNVLESQEQLTQRLDSPVTTRNPSNSLALTNSFTALERELDLDPETPDPEQLVSEAEKLIDRWGDDEDEDEVSPSG</sequence>
<feature type="non-terminal residue" evidence="2">
    <location>
        <position position="1"/>
    </location>
</feature>
<evidence type="ECO:0000256" key="1">
    <source>
        <dbReference type="SAM" id="MobiDB-lite"/>
    </source>
</evidence>
<comment type="caution">
    <text evidence="2">The sequence shown here is derived from an EMBL/GenBank/DDBJ whole genome shotgun (WGS) entry which is preliminary data.</text>
</comment>
<dbReference type="AlphaFoldDB" id="A0A7J6XBU0"/>
<feature type="region of interest" description="Disordered" evidence="1">
    <location>
        <begin position="110"/>
        <end position="144"/>
    </location>
</feature>